<dbReference type="EMBL" id="UAWL01000020">
    <property type="protein sequence ID" value="SQC36276.1"/>
    <property type="molecule type" value="Genomic_DNA"/>
</dbReference>
<accession>A0A2X3EF88</accession>
<dbReference type="AlphaFoldDB" id="A0A2X3EF88"/>
<protein>
    <submittedName>
        <fullName evidence="3">Relaxase</fullName>
    </submittedName>
</protein>
<dbReference type="InterPro" id="IPR005094">
    <property type="entry name" value="Endonuclease_MobA/VirD2"/>
</dbReference>
<feature type="coiled-coil region" evidence="1">
    <location>
        <begin position="240"/>
        <end position="267"/>
    </location>
</feature>
<evidence type="ECO:0000256" key="1">
    <source>
        <dbReference type="SAM" id="Coils"/>
    </source>
</evidence>
<name>A0A2X3EF88_9HELI</name>
<gene>
    <name evidence="3" type="primary">virD2-1</name>
    <name evidence="3" type="ORF">NCTC13102_02086</name>
</gene>
<proteinExistence type="predicted"/>
<evidence type="ECO:0000259" key="2">
    <source>
        <dbReference type="Pfam" id="PF03432"/>
    </source>
</evidence>
<reference evidence="3 4" key="1">
    <citation type="submission" date="2018-06" db="EMBL/GenBank/DDBJ databases">
        <authorList>
            <consortium name="Pathogen Informatics"/>
            <person name="Doyle S."/>
        </authorList>
    </citation>
    <scope>NUCLEOTIDE SEQUENCE [LARGE SCALE GENOMIC DNA]</scope>
    <source>
        <strain evidence="3 4">NCTC13102</strain>
    </source>
</reference>
<dbReference type="Pfam" id="PF03432">
    <property type="entry name" value="Relaxase"/>
    <property type="match status" value="1"/>
</dbReference>
<organism evidence="3 4">
    <name type="scientific">Helicobacter fennelliae</name>
    <dbReference type="NCBI Taxonomy" id="215"/>
    <lineage>
        <taxon>Bacteria</taxon>
        <taxon>Pseudomonadati</taxon>
        <taxon>Campylobacterota</taxon>
        <taxon>Epsilonproteobacteria</taxon>
        <taxon>Campylobacterales</taxon>
        <taxon>Helicobacteraceae</taxon>
        <taxon>Helicobacter</taxon>
    </lineage>
</organism>
<feature type="domain" description="MobA/VirD2-like nuclease" evidence="2">
    <location>
        <begin position="100"/>
        <end position="182"/>
    </location>
</feature>
<evidence type="ECO:0000313" key="3">
    <source>
        <dbReference type="EMBL" id="SQC36276.1"/>
    </source>
</evidence>
<evidence type="ECO:0000313" key="4">
    <source>
        <dbReference type="Proteomes" id="UP000250166"/>
    </source>
</evidence>
<keyword evidence="1" id="KW-0175">Coiled coil</keyword>
<sequence length="574" mass="67767">MKKFARLQNLFFDYEEEKRKKVQDEKLNLGSKHFFSSRIYSASKKSNFSKQVVIKLLSNLSAKGVKNALSYVIRNSESDFALNQYNERVLLVDIMKDWNKDFSHKPNAKEAWHFSFCLDESVNEKNLKLLQQSVNEVMQKNFYEYKYVSVVHSHQNKPHIHIILNKNNIFTRKKLHFKSNQELKDFWNLLREDFKNSLNFHNPHLNYTNKYKFERDLTKENALNKIQTPLNINQEIAKSMQVSYNKIELYERKIEQINKKISALSKEKIALLSLVKELMAKKDKRYFQKLKAIKSLNKEILDLKHSYSKYKQDIALLRKQTKELNYERLSYKNEYDSLAKKQAYLQFLESKVSRFGYSKGDVYLLDRIKSDLAMNAKSITQSFEQNIKTDIFLSRTLNKKSNAFSMINLAKDLEYHLRAISKIDISSELSERLQNYTKTLESNKAFVLDLCEQKAQMLNEISLKGKKSPYKQKELEALSVFLNKPQSSVLQTQSVDSSPIALKESNQAQKVSQAKPLENLNIDDFLKWYCKKQDIRNIAFYEASLKEKIKKNTFENFKQLYKEFEYDKSKGVSR</sequence>
<dbReference type="Proteomes" id="UP000250166">
    <property type="component" value="Unassembled WGS sequence"/>
</dbReference>